<sequence>MDQSLERRKYMEQLFIDNKVKNCRVPGISIPENKNFGCIASHIKAIRTFYESGEEVGIICEDDLSFEYKPFWKNSLNEIISKGPIDWEIIQLAINVSEETLNKCFYNGKLNYIPDPLNNFIACCGCYAINRRGAEKIIDLDLARLVNSVAEYVLYFYARTYTYKYPPFTYRDNNDSTIHPQYLWEHVRAKGLVTKYIIDKY</sequence>
<name>A0A3G4ZT51_9VIRU</name>
<dbReference type="EMBL" id="MK072014">
    <property type="protein sequence ID" value="AYV77181.1"/>
    <property type="molecule type" value="Genomic_DNA"/>
</dbReference>
<proteinExistence type="predicted"/>
<keyword evidence="1" id="KW-0808">Transferase</keyword>
<gene>
    <name evidence="1" type="ORF">Barrevirus17_7</name>
</gene>
<protein>
    <submittedName>
        <fullName evidence="1">Putative family 25 glycosyltransferase</fullName>
    </submittedName>
</protein>
<dbReference type="GO" id="GO:0016740">
    <property type="term" value="F:transferase activity"/>
    <property type="evidence" value="ECO:0007669"/>
    <property type="project" value="UniProtKB-KW"/>
</dbReference>
<evidence type="ECO:0000313" key="1">
    <source>
        <dbReference type="EMBL" id="AYV77181.1"/>
    </source>
</evidence>
<reference evidence="1" key="1">
    <citation type="submission" date="2018-10" db="EMBL/GenBank/DDBJ databases">
        <title>Hidden diversity of soil giant viruses.</title>
        <authorList>
            <person name="Schulz F."/>
            <person name="Alteio L."/>
            <person name="Goudeau D."/>
            <person name="Ryan E.M."/>
            <person name="Malmstrom R.R."/>
            <person name="Blanchard J."/>
            <person name="Woyke T."/>
        </authorList>
    </citation>
    <scope>NUCLEOTIDE SEQUENCE</scope>
    <source>
        <strain evidence="1">BAV1</strain>
    </source>
</reference>
<accession>A0A3G4ZT51</accession>
<organism evidence="1">
    <name type="scientific">Barrevirus sp</name>
    <dbReference type="NCBI Taxonomy" id="2487763"/>
    <lineage>
        <taxon>Viruses</taxon>
        <taxon>Varidnaviria</taxon>
        <taxon>Bamfordvirae</taxon>
        <taxon>Nucleocytoviricota</taxon>
        <taxon>Megaviricetes</taxon>
        <taxon>Imitervirales</taxon>
        <taxon>Mimiviridae</taxon>
        <taxon>Klosneuvirinae</taxon>
    </lineage>
</organism>